<reference evidence="2" key="1">
    <citation type="journal article" date="2016" name="Nat. Genet.">
        <title>A high-quality carrot genome assembly provides new insights into carotenoid accumulation and asterid genome evolution.</title>
        <authorList>
            <person name="Iorizzo M."/>
            <person name="Ellison S."/>
            <person name="Senalik D."/>
            <person name="Zeng P."/>
            <person name="Satapoomin P."/>
            <person name="Huang J."/>
            <person name="Bowman M."/>
            <person name="Iovene M."/>
            <person name="Sanseverino W."/>
            <person name="Cavagnaro P."/>
            <person name="Yildiz M."/>
            <person name="Macko-Podgorni A."/>
            <person name="Moranska E."/>
            <person name="Grzebelus E."/>
            <person name="Grzebelus D."/>
            <person name="Ashrafi H."/>
            <person name="Zheng Z."/>
            <person name="Cheng S."/>
            <person name="Spooner D."/>
            <person name="Van Deynze A."/>
            <person name="Simon P."/>
        </authorList>
    </citation>
    <scope>NUCLEOTIDE SEQUENCE [LARGE SCALE GENOMIC DNA]</scope>
    <source>
        <tissue evidence="2">Leaf</tissue>
    </source>
</reference>
<dbReference type="Proteomes" id="UP000077755">
    <property type="component" value="Chromosome 7"/>
</dbReference>
<name>A0A161ZM50_DAUCS</name>
<dbReference type="Gramene" id="KZM88392">
    <property type="protein sequence ID" value="KZM88392"/>
    <property type="gene ID" value="DCAR_025467"/>
</dbReference>
<evidence type="ECO:0000256" key="1">
    <source>
        <dbReference type="SAM" id="SignalP"/>
    </source>
</evidence>
<evidence type="ECO:0000313" key="4">
    <source>
        <dbReference type="Proteomes" id="UP000077755"/>
    </source>
</evidence>
<keyword evidence="4" id="KW-1185">Reference proteome</keyword>
<dbReference type="EMBL" id="LNRQ01000007">
    <property type="protein sequence ID" value="KZM88392.1"/>
    <property type="molecule type" value="Genomic_DNA"/>
</dbReference>
<dbReference type="EMBL" id="CP093349">
    <property type="protein sequence ID" value="WOH09819.1"/>
    <property type="molecule type" value="Genomic_DNA"/>
</dbReference>
<evidence type="ECO:0000313" key="3">
    <source>
        <dbReference type="EMBL" id="WOH09819.1"/>
    </source>
</evidence>
<gene>
    <name evidence="2" type="ORF">DCAR_025467</name>
    <name evidence="3" type="ORF">DCAR_0729278</name>
</gene>
<feature type="signal peptide" evidence="1">
    <location>
        <begin position="1"/>
        <end position="20"/>
    </location>
</feature>
<feature type="chain" id="PRO_5007830543" evidence="1">
    <location>
        <begin position="21"/>
        <end position="63"/>
    </location>
</feature>
<reference evidence="3" key="2">
    <citation type="submission" date="2022-03" db="EMBL/GenBank/DDBJ databases">
        <title>Draft title - Genomic analysis of global carrot germplasm unveils the trajectory of domestication and the origin of high carotenoid orange carrot.</title>
        <authorList>
            <person name="Iorizzo M."/>
            <person name="Ellison S."/>
            <person name="Senalik D."/>
            <person name="Macko-Podgorni A."/>
            <person name="Grzebelus D."/>
            <person name="Bostan H."/>
            <person name="Rolling W."/>
            <person name="Curaba J."/>
            <person name="Simon P."/>
        </authorList>
    </citation>
    <scope>NUCLEOTIDE SEQUENCE</scope>
    <source>
        <tissue evidence="3">Leaf</tissue>
    </source>
</reference>
<organism evidence="2">
    <name type="scientific">Daucus carota subsp. sativus</name>
    <name type="common">Carrot</name>
    <dbReference type="NCBI Taxonomy" id="79200"/>
    <lineage>
        <taxon>Eukaryota</taxon>
        <taxon>Viridiplantae</taxon>
        <taxon>Streptophyta</taxon>
        <taxon>Embryophyta</taxon>
        <taxon>Tracheophyta</taxon>
        <taxon>Spermatophyta</taxon>
        <taxon>Magnoliopsida</taxon>
        <taxon>eudicotyledons</taxon>
        <taxon>Gunneridae</taxon>
        <taxon>Pentapetalae</taxon>
        <taxon>asterids</taxon>
        <taxon>campanulids</taxon>
        <taxon>Apiales</taxon>
        <taxon>Apiaceae</taxon>
        <taxon>Apioideae</taxon>
        <taxon>Scandiceae</taxon>
        <taxon>Daucinae</taxon>
        <taxon>Daucus</taxon>
        <taxon>Daucus sect. Daucus</taxon>
    </lineage>
</organism>
<protein>
    <submittedName>
        <fullName evidence="2">Uncharacterized protein</fullName>
    </submittedName>
</protein>
<accession>A0A161ZM50</accession>
<sequence>MLPNYRVVFWFLVTETTAQGANVKINKDQVNKDDDVDAVVLISNKHGKNDDPTTVFTWGECSD</sequence>
<keyword evidence="1" id="KW-0732">Signal</keyword>
<evidence type="ECO:0000313" key="2">
    <source>
        <dbReference type="EMBL" id="KZM88392.1"/>
    </source>
</evidence>
<dbReference type="AlphaFoldDB" id="A0A161ZM50"/>
<proteinExistence type="predicted"/>